<evidence type="ECO:0000313" key="2">
    <source>
        <dbReference type="Proteomes" id="UP000196475"/>
    </source>
</evidence>
<comment type="caution">
    <text evidence="1">The sequence shown here is derived from an EMBL/GenBank/DDBJ whole genome shotgun (WGS) entry which is preliminary data.</text>
</comment>
<evidence type="ECO:0008006" key="3">
    <source>
        <dbReference type="Google" id="ProtNLM"/>
    </source>
</evidence>
<dbReference type="AlphaFoldDB" id="A0A1Y3PN36"/>
<gene>
    <name evidence="1" type="ORF">BAA01_06610</name>
</gene>
<organism evidence="1 2">
    <name type="scientific">Bacillus thermozeamaize</name>
    <dbReference type="NCBI Taxonomy" id="230954"/>
    <lineage>
        <taxon>Bacteria</taxon>
        <taxon>Bacillati</taxon>
        <taxon>Bacillota</taxon>
        <taxon>Bacilli</taxon>
        <taxon>Bacillales</taxon>
        <taxon>Bacillaceae</taxon>
        <taxon>Bacillus</taxon>
    </lineage>
</organism>
<reference evidence="2" key="1">
    <citation type="submission" date="2016-06" db="EMBL/GenBank/DDBJ databases">
        <authorList>
            <person name="Nascimento L."/>
            <person name="Pereira R.V."/>
            <person name="Martins L.F."/>
            <person name="Quaggio R.B."/>
            <person name="Silva A.M."/>
            <person name="Setubal J.C."/>
        </authorList>
    </citation>
    <scope>NUCLEOTIDE SEQUENCE [LARGE SCALE GENOMIC DNA]</scope>
</reference>
<dbReference type="Proteomes" id="UP000196475">
    <property type="component" value="Unassembled WGS sequence"/>
</dbReference>
<accession>A0A1Y3PN36</accession>
<protein>
    <recommendedName>
        <fullName evidence="3">Transcription regulator PadR N-terminal domain-containing protein</fullName>
    </recommendedName>
</protein>
<sequence length="110" mass="12580">MTREQILTKLLEHIGDGLWMLAALAKAGKPVNKERLKELTNNHYRLKRQEGELPIRSRHTLDLLAARLEGAALVDVEGVGRAKMYTLSELGWELIRFREQMKEKSEGGKQ</sequence>
<proteinExistence type="predicted"/>
<dbReference type="EMBL" id="LZRT01000073">
    <property type="protein sequence ID" value="OUM87557.1"/>
    <property type="molecule type" value="Genomic_DNA"/>
</dbReference>
<name>A0A1Y3PN36_9BACI</name>
<evidence type="ECO:0000313" key="1">
    <source>
        <dbReference type="EMBL" id="OUM87557.1"/>
    </source>
</evidence>